<dbReference type="Pfam" id="PF00156">
    <property type="entry name" value="Pribosyltran"/>
    <property type="match status" value="1"/>
</dbReference>
<evidence type="ECO:0000256" key="1">
    <source>
        <dbReference type="ARBA" id="ARBA00000868"/>
    </source>
</evidence>
<organism evidence="14 15">
    <name type="scientific">Candidatus Magnetoglobus multicellularis str. Araruama</name>
    <dbReference type="NCBI Taxonomy" id="890399"/>
    <lineage>
        <taxon>Bacteria</taxon>
        <taxon>Pseudomonadati</taxon>
        <taxon>Thermodesulfobacteriota</taxon>
        <taxon>Desulfobacteria</taxon>
        <taxon>Desulfobacterales</taxon>
        <taxon>Desulfobacteraceae</taxon>
        <taxon>Candidatus Magnetoglobus</taxon>
    </lineage>
</organism>
<dbReference type="GO" id="GO:0002055">
    <property type="term" value="F:adenine binding"/>
    <property type="evidence" value="ECO:0007669"/>
    <property type="project" value="TreeGrafter"/>
</dbReference>
<keyword evidence="8 12" id="KW-0963">Cytoplasm</keyword>
<comment type="function">
    <text evidence="2 12">Catalyzes a salvage reaction resulting in the formation of AMP, that is energically less costly than de novo synthesis.</text>
</comment>
<evidence type="ECO:0000256" key="9">
    <source>
        <dbReference type="ARBA" id="ARBA00022676"/>
    </source>
</evidence>
<dbReference type="FunFam" id="3.40.50.2020:FF:000004">
    <property type="entry name" value="Adenine phosphoribosyltransferase"/>
    <property type="match status" value="1"/>
</dbReference>
<dbReference type="Gene3D" id="3.40.50.2020">
    <property type="match status" value="1"/>
</dbReference>
<evidence type="ECO:0000256" key="12">
    <source>
        <dbReference type="HAMAP-Rule" id="MF_00004"/>
    </source>
</evidence>
<feature type="domain" description="Phosphoribosyltransferase" evidence="13">
    <location>
        <begin position="38"/>
        <end position="162"/>
    </location>
</feature>
<dbReference type="Proteomes" id="UP000189670">
    <property type="component" value="Unassembled WGS sequence"/>
</dbReference>
<evidence type="ECO:0000256" key="4">
    <source>
        <dbReference type="ARBA" id="ARBA00004659"/>
    </source>
</evidence>
<comment type="caution">
    <text evidence="14">The sequence shown here is derived from an EMBL/GenBank/DDBJ whole genome shotgun (WGS) entry which is preliminary data.</text>
</comment>
<evidence type="ECO:0000256" key="11">
    <source>
        <dbReference type="ARBA" id="ARBA00022726"/>
    </source>
</evidence>
<dbReference type="AlphaFoldDB" id="A0A1V1PCA0"/>
<dbReference type="EC" id="2.4.2.7" evidence="7 12"/>
<dbReference type="SUPFAM" id="SSF53271">
    <property type="entry name" value="PRTase-like"/>
    <property type="match status" value="1"/>
</dbReference>
<dbReference type="NCBIfam" id="NF002634">
    <property type="entry name" value="PRK02304.1-3"/>
    <property type="match status" value="1"/>
</dbReference>
<dbReference type="NCBIfam" id="TIGR01090">
    <property type="entry name" value="apt"/>
    <property type="match status" value="1"/>
</dbReference>
<comment type="subcellular location">
    <subcellularLocation>
        <location evidence="3 12">Cytoplasm</location>
    </subcellularLocation>
</comment>
<gene>
    <name evidence="12" type="primary">apt</name>
    <name evidence="14" type="ORF">OMM_01754</name>
</gene>
<evidence type="ECO:0000256" key="6">
    <source>
        <dbReference type="ARBA" id="ARBA00011738"/>
    </source>
</evidence>
<accession>A0A1V1PCA0</accession>
<reference evidence="15" key="1">
    <citation type="submission" date="2012-11" db="EMBL/GenBank/DDBJ databases">
        <authorList>
            <person name="Lucero-Rivera Y.E."/>
            <person name="Tovar-Ramirez D."/>
        </authorList>
    </citation>
    <scope>NUCLEOTIDE SEQUENCE [LARGE SCALE GENOMIC DNA]</scope>
    <source>
        <strain evidence="15">Araruama</strain>
    </source>
</reference>
<dbReference type="GO" id="GO:0003999">
    <property type="term" value="F:adenine phosphoribosyltransferase activity"/>
    <property type="evidence" value="ECO:0007669"/>
    <property type="project" value="UniProtKB-UniRule"/>
</dbReference>
<evidence type="ECO:0000256" key="5">
    <source>
        <dbReference type="ARBA" id="ARBA00008391"/>
    </source>
</evidence>
<dbReference type="NCBIfam" id="NF002636">
    <property type="entry name" value="PRK02304.1-5"/>
    <property type="match status" value="1"/>
</dbReference>
<dbReference type="PANTHER" id="PTHR32315:SF3">
    <property type="entry name" value="ADENINE PHOSPHORIBOSYLTRANSFERASE"/>
    <property type="match status" value="1"/>
</dbReference>
<name>A0A1V1PCA0_9BACT</name>
<evidence type="ECO:0000256" key="2">
    <source>
        <dbReference type="ARBA" id="ARBA00003968"/>
    </source>
</evidence>
<evidence type="ECO:0000256" key="10">
    <source>
        <dbReference type="ARBA" id="ARBA00022679"/>
    </source>
</evidence>
<protein>
    <recommendedName>
        <fullName evidence="7 12">Adenine phosphoribosyltransferase</fullName>
        <shortName evidence="12">APRT</shortName>
        <ecNumber evidence="7 12">2.4.2.7</ecNumber>
    </recommendedName>
</protein>
<dbReference type="InterPro" id="IPR000836">
    <property type="entry name" value="PRTase_dom"/>
</dbReference>
<keyword evidence="11 12" id="KW-0660">Purine salvage</keyword>
<dbReference type="GO" id="GO:0006168">
    <property type="term" value="P:adenine salvage"/>
    <property type="evidence" value="ECO:0007669"/>
    <property type="project" value="InterPro"/>
</dbReference>
<dbReference type="InterPro" id="IPR029057">
    <property type="entry name" value="PRTase-like"/>
</dbReference>
<dbReference type="GO" id="GO:0016208">
    <property type="term" value="F:AMP binding"/>
    <property type="evidence" value="ECO:0007669"/>
    <property type="project" value="TreeGrafter"/>
</dbReference>
<sequence>MIIIIFIKKETNDYGFKKTIRSIPNWPIKSVTFRDLTTLMKNPKAMKYVCDTLYERYKDERIEKVVAIDARGFVFGAVLAYKLDAGFVPVRKKGKLPASTIQADYTLEYGINTLEIHEDSISKGDRVVIIDDLLATGGTLEAAIKLVDRLEGNIVECAVVVELVDLKGREKIIGHRVHSMVEFEGE</sequence>
<evidence type="ECO:0000256" key="3">
    <source>
        <dbReference type="ARBA" id="ARBA00004496"/>
    </source>
</evidence>
<comment type="subunit">
    <text evidence="6 12">Homodimer.</text>
</comment>
<keyword evidence="10 12" id="KW-0808">Transferase</keyword>
<evidence type="ECO:0000313" key="14">
    <source>
        <dbReference type="EMBL" id="ETR72393.1"/>
    </source>
</evidence>
<dbReference type="InterPro" id="IPR050054">
    <property type="entry name" value="UPRTase/APRTase"/>
</dbReference>
<evidence type="ECO:0000256" key="7">
    <source>
        <dbReference type="ARBA" id="ARBA00011893"/>
    </source>
</evidence>
<keyword evidence="9 12" id="KW-0328">Glycosyltransferase</keyword>
<dbReference type="HAMAP" id="MF_00004">
    <property type="entry name" value="Aden_phosphoribosyltr"/>
    <property type="match status" value="1"/>
</dbReference>
<dbReference type="GO" id="GO:0005737">
    <property type="term" value="C:cytoplasm"/>
    <property type="evidence" value="ECO:0007669"/>
    <property type="project" value="UniProtKB-SubCell"/>
</dbReference>
<dbReference type="GO" id="GO:0044209">
    <property type="term" value="P:AMP salvage"/>
    <property type="evidence" value="ECO:0007669"/>
    <property type="project" value="UniProtKB-UniRule"/>
</dbReference>
<dbReference type="CDD" id="cd06223">
    <property type="entry name" value="PRTases_typeI"/>
    <property type="match status" value="1"/>
</dbReference>
<dbReference type="InterPro" id="IPR005764">
    <property type="entry name" value="Ade_phspho_trans"/>
</dbReference>
<dbReference type="PANTHER" id="PTHR32315">
    <property type="entry name" value="ADENINE PHOSPHORIBOSYLTRANSFERASE"/>
    <property type="match status" value="1"/>
</dbReference>
<evidence type="ECO:0000256" key="8">
    <source>
        <dbReference type="ARBA" id="ARBA00022490"/>
    </source>
</evidence>
<dbReference type="GO" id="GO:0006166">
    <property type="term" value="P:purine ribonucleoside salvage"/>
    <property type="evidence" value="ECO:0007669"/>
    <property type="project" value="UniProtKB-UniRule"/>
</dbReference>
<proteinExistence type="inferred from homology"/>
<comment type="similarity">
    <text evidence="5 12">Belongs to the purine/pyrimidine phosphoribosyltransferase family.</text>
</comment>
<comment type="catalytic activity">
    <reaction evidence="1 12">
        <text>AMP + diphosphate = 5-phospho-alpha-D-ribose 1-diphosphate + adenine</text>
        <dbReference type="Rhea" id="RHEA:16609"/>
        <dbReference type="ChEBI" id="CHEBI:16708"/>
        <dbReference type="ChEBI" id="CHEBI:33019"/>
        <dbReference type="ChEBI" id="CHEBI:58017"/>
        <dbReference type="ChEBI" id="CHEBI:456215"/>
        <dbReference type="EC" id="2.4.2.7"/>
    </reaction>
</comment>
<dbReference type="EMBL" id="ATBP01000152">
    <property type="protein sequence ID" value="ETR72393.1"/>
    <property type="molecule type" value="Genomic_DNA"/>
</dbReference>
<dbReference type="UniPathway" id="UPA00588">
    <property type="reaction ID" value="UER00646"/>
</dbReference>
<evidence type="ECO:0000313" key="15">
    <source>
        <dbReference type="Proteomes" id="UP000189670"/>
    </source>
</evidence>
<comment type="pathway">
    <text evidence="4 12">Purine metabolism; AMP biosynthesis via salvage pathway; AMP from adenine: step 1/1.</text>
</comment>
<evidence type="ECO:0000259" key="13">
    <source>
        <dbReference type="Pfam" id="PF00156"/>
    </source>
</evidence>